<dbReference type="EMBL" id="BQKI01000079">
    <property type="protein sequence ID" value="GJN26091.1"/>
    <property type="molecule type" value="Genomic_DNA"/>
</dbReference>
<proteinExistence type="inferred from homology"/>
<evidence type="ECO:0000313" key="3">
    <source>
        <dbReference type="EMBL" id="GJN26091.1"/>
    </source>
</evidence>
<evidence type="ECO:0000313" key="4">
    <source>
        <dbReference type="Proteomes" id="UP001054889"/>
    </source>
</evidence>
<feature type="domain" description="Phospholipase/carboxylesterase/thioesterase" evidence="2">
    <location>
        <begin position="68"/>
        <end position="160"/>
    </location>
</feature>
<gene>
    <name evidence="3" type="primary">gb13994</name>
    <name evidence="3" type="ORF">PR202_gb13994</name>
</gene>
<dbReference type="Proteomes" id="UP001054889">
    <property type="component" value="Unassembled WGS sequence"/>
</dbReference>
<dbReference type="PANTHER" id="PTHR10655">
    <property type="entry name" value="LYSOPHOSPHOLIPASE-RELATED"/>
    <property type="match status" value="1"/>
</dbReference>
<evidence type="ECO:0000256" key="1">
    <source>
        <dbReference type="ARBA" id="ARBA00006499"/>
    </source>
</evidence>
<dbReference type="Gene3D" id="3.40.50.1820">
    <property type="entry name" value="alpha/beta hydrolase"/>
    <property type="match status" value="1"/>
</dbReference>
<comment type="similarity">
    <text evidence="1">Belongs to the AB hydrolase superfamily. AB hydrolase 2 family.</text>
</comment>
<keyword evidence="4" id="KW-1185">Reference proteome</keyword>
<dbReference type="AlphaFoldDB" id="A0AAV5EU23"/>
<name>A0AAV5EU23_ELECO</name>
<reference evidence="3" key="2">
    <citation type="submission" date="2021-12" db="EMBL/GenBank/DDBJ databases">
        <title>Resequencing data analysis of finger millet.</title>
        <authorList>
            <person name="Hatakeyama M."/>
            <person name="Aluri S."/>
            <person name="Balachadran M.T."/>
            <person name="Sivarajan S.R."/>
            <person name="Poveda L."/>
            <person name="Shimizu-Inatsugi R."/>
            <person name="Schlapbach R."/>
            <person name="Sreeman S.M."/>
            <person name="Shimizu K.K."/>
        </authorList>
    </citation>
    <scope>NUCLEOTIDE SEQUENCE</scope>
</reference>
<accession>A0AAV5EU23</accession>
<sequence length="199" mass="21670">MEEPAAAGTRSCGFVVWLHGLGDCGRANEFIADYFSAAAFANTRWAFPTAPPPLWYAHAFVVRHGYSGALSIASVLLYPKTLGGCAVFSGFLPFSASFASRVTAEAKKTPVLWIHGGADSLVPTEAGRDGVKFLRGLAMSCEFKVYDGLGHTLAPFELEYCERWASENILKEQRQGQNLKKGRGSRSWFLGGIFNCFSK</sequence>
<reference evidence="3" key="1">
    <citation type="journal article" date="2018" name="DNA Res.">
        <title>Multiple hybrid de novo genome assembly of finger millet, an orphan allotetraploid crop.</title>
        <authorList>
            <person name="Hatakeyama M."/>
            <person name="Aluri S."/>
            <person name="Balachadran M.T."/>
            <person name="Sivarajan S.R."/>
            <person name="Patrignani A."/>
            <person name="Gruter S."/>
            <person name="Poveda L."/>
            <person name="Shimizu-Inatsugi R."/>
            <person name="Baeten J."/>
            <person name="Francoijs K.J."/>
            <person name="Nataraja K.N."/>
            <person name="Reddy Y.A.N."/>
            <person name="Phadnis S."/>
            <person name="Ravikumar R.L."/>
            <person name="Schlapbach R."/>
            <person name="Sreeman S.M."/>
            <person name="Shimizu K.K."/>
        </authorList>
    </citation>
    <scope>NUCLEOTIDE SEQUENCE</scope>
</reference>
<comment type="caution">
    <text evidence="3">The sequence shown here is derived from an EMBL/GenBank/DDBJ whole genome shotgun (WGS) entry which is preliminary data.</text>
</comment>
<dbReference type="Pfam" id="PF02230">
    <property type="entry name" value="Abhydrolase_2"/>
    <property type="match status" value="1"/>
</dbReference>
<evidence type="ECO:0000259" key="2">
    <source>
        <dbReference type="Pfam" id="PF02230"/>
    </source>
</evidence>
<dbReference type="InterPro" id="IPR029058">
    <property type="entry name" value="AB_hydrolase_fold"/>
</dbReference>
<organism evidence="3 4">
    <name type="scientific">Eleusine coracana subsp. coracana</name>
    <dbReference type="NCBI Taxonomy" id="191504"/>
    <lineage>
        <taxon>Eukaryota</taxon>
        <taxon>Viridiplantae</taxon>
        <taxon>Streptophyta</taxon>
        <taxon>Embryophyta</taxon>
        <taxon>Tracheophyta</taxon>
        <taxon>Spermatophyta</taxon>
        <taxon>Magnoliopsida</taxon>
        <taxon>Liliopsida</taxon>
        <taxon>Poales</taxon>
        <taxon>Poaceae</taxon>
        <taxon>PACMAD clade</taxon>
        <taxon>Chloridoideae</taxon>
        <taxon>Cynodonteae</taxon>
        <taxon>Eleusininae</taxon>
        <taxon>Eleusine</taxon>
    </lineage>
</organism>
<dbReference type="InterPro" id="IPR003140">
    <property type="entry name" value="PLipase/COase/thioEstase"/>
</dbReference>
<dbReference type="PANTHER" id="PTHR10655:SF57">
    <property type="entry name" value="INACTIVE CARBOXYLESTERASE OS04G0669700-RELATED"/>
    <property type="match status" value="1"/>
</dbReference>
<dbReference type="SUPFAM" id="SSF53474">
    <property type="entry name" value="alpha/beta-Hydrolases"/>
    <property type="match status" value="1"/>
</dbReference>
<dbReference type="GO" id="GO:0008474">
    <property type="term" value="F:palmitoyl-(protein) hydrolase activity"/>
    <property type="evidence" value="ECO:0007669"/>
    <property type="project" value="TreeGrafter"/>
</dbReference>
<dbReference type="GO" id="GO:0052689">
    <property type="term" value="F:carboxylic ester hydrolase activity"/>
    <property type="evidence" value="ECO:0007669"/>
    <property type="project" value="TreeGrafter"/>
</dbReference>
<protein>
    <recommendedName>
        <fullName evidence="2">Phospholipase/carboxylesterase/thioesterase domain-containing protein</fullName>
    </recommendedName>
</protein>
<dbReference type="InterPro" id="IPR050565">
    <property type="entry name" value="LYPA1-2/EST-like"/>
</dbReference>
<dbReference type="GO" id="GO:0005737">
    <property type="term" value="C:cytoplasm"/>
    <property type="evidence" value="ECO:0007669"/>
    <property type="project" value="TreeGrafter"/>
</dbReference>